<organism evidence="6 7">
    <name type="scientific">Clostridium symbiosum</name>
    <name type="common">Bacteroides symbiosus</name>
    <dbReference type="NCBI Taxonomy" id="1512"/>
    <lineage>
        <taxon>Bacteria</taxon>
        <taxon>Bacillati</taxon>
        <taxon>Bacillota</taxon>
        <taxon>Clostridia</taxon>
        <taxon>Lachnospirales</taxon>
        <taxon>Lachnospiraceae</taxon>
        <taxon>Otoolea</taxon>
    </lineage>
</organism>
<dbReference type="GO" id="GO:0015689">
    <property type="term" value="P:molybdate ion transport"/>
    <property type="evidence" value="ECO:0007669"/>
    <property type="project" value="InterPro"/>
</dbReference>
<evidence type="ECO:0000313" key="6">
    <source>
        <dbReference type="EMBL" id="MDB1999973.1"/>
    </source>
</evidence>
<evidence type="ECO:0000256" key="2">
    <source>
        <dbReference type="ARBA" id="ARBA00022505"/>
    </source>
</evidence>
<dbReference type="Proteomes" id="UP001300871">
    <property type="component" value="Unassembled WGS sequence"/>
</dbReference>
<dbReference type="NCBIfam" id="TIGR01256">
    <property type="entry name" value="modA"/>
    <property type="match status" value="1"/>
</dbReference>
<evidence type="ECO:0000256" key="3">
    <source>
        <dbReference type="ARBA" id="ARBA00022723"/>
    </source>
</evidence>
<dbReference type="InterPro" id="IPR005950">
    <property type="entry name" value="ModA"/>
</dbReference>
<keyword evidence="2 5" id="KW-0500">Molybdenum</keyword>
<dbReference type="PANTHER" id="PTHR30632:SF0">
    <property type="entry name" value="SULFATE-BINDING PROTEIN"/>
    <property type="match status" value="1"/>
</dbReference>
<evidence type="ECO:0000256" key="4">
    <source>
        <dbReference type="ARBA" id="ARBA00022729"/>
    </source>
</evidence>
<dbReference type="Gene3D" id="3.40.190.10">
    <property type="entry name" value="Periplasmic binding protein-like II"/>
    <property type="match status" value="2"/>
</dbReference>
<comment type="similarity">
    <text evidence="1">Belongs to the bacterial solute-binding protein ModA family.</text>
</comment>
<evidence type="ECO:0000256" key="5">
    <source>
        <dbReference type="PIRSR" id="PIRSR004846-1"/>
    </source>
</evidence>
<evidence type="ECO:0000313" key="7">
    <source>
        <dbReference type="Proteomes" id="UP001300871"/>
    </source>
</evidence>
<protein>
    <submittedName>
        <fullName evidence="6">Molybdate ABC transporter substrate-binding protein</fullName>
    </submittedName>
</protein>
<feature type="binding site" evidence="5">
    <location>
        <position position="95"/>
    </location>
    <ligand>
        <name>molybdate</name>
        <dbReference type="ChEBI" id="CHEBI:36264"/>
    </ligand>
</feature>
<reference evidence="6" key="1">
    <citation type="submission" date="2023-01" db="EMBL/GenBank/DDBJ databases">
        <title>Human gut microbiome strain richness.</title>
        <authorList>
            <person name="Chen-Liaw A."/>
        </authorList>
    </citation>
    <scope>NUCLEOTIDE SEQUENCE</scope>
    <source>
        <strain evidence="6">B1_m1001713B170214d0_201011</strain>
    </source>
</reference>
<proteinExistence type="inferred from homology"/>
<dbReference type="Pfam" id="PF13531">
    <property type="entry name" value="SBP_bac_11"/>
    <property type="match status" value="1"/>
</dbReference>
<sequence>MRKIGEKNLSTELRICKGIRRAVLSAAMLSLLALTACSTGKAKTADSPVPGGDEQGGEIFIAAAASLKPVMEEVLIPGFTKSHPVFTVTGTYDSSGKLQKQIEEGLEADLFLSAATKQMDALNEKGLLDSASVTMLLENQIVLIVPEGSEDSYGSFTDIEKAAVIAIGDPDSVPAGQYAKEALTQTGLWDSLNTKLSLGTNVTEVLNWVAEGSADAGIVYATDAATTQRVKVIAPAPEGSLSERVLYPAAILSGSGSRDGAELFLAYLKSSEAKDAFSSYGFSPLPEKPNISITP</sequence>
<dbReference type="RefSeq" id="WP_118020525.1">
    <property type="nucleotide sequence ID" value="NZ_BAABZD010000016.1"/>
</dbReference>
<evidence type="ECO:0000256" key="1">
    <source>
        <dbReference type="ARBA" id="ARBA00009175"/>
    </source>
</evidence>
<name>A0AAW6ARZ2_CLOSY</name>
<dbReference type="EMBL" id="JAQLGM010000012">
    <property type="protein sequence ID" value="MDB1999973.1"/>
    <property type="molecule type" value="Genomic_DNA"/>
</dbReference>
<feature type="binding site" evidence="5">
    <location>
        <position position="202"/>
    </location>
    <ligand>
        <name>molybdate</name>
        <dbReference type="ChEBI" id="CHEBI:36264"/>
    </ligand>
</feature>
<keyword evidence="4" id="KW-0732">Signal</keyword>
<keyword evidence="3 5" id="KW-0479">Metal-binding</keyword>
<dbReference type="InterPro" id="IPR050682">
    <property type="entry name" value="ModA/WtpA"/>
</dbReference>
<feature type="binding site" evidence="5">
    <location>
        <position position="220"/>
    </location>
    <ligand>
        <name>molybdate</name>
        <dbReference type="ChEBI" id="CHEBI:36264"/>
    </ligand>
</feature>
<dbReference type="PIRSF" id="PIRSF004846">
    <property type="entry name" value="ModA"/>
    <property type="match status" value="1"/>
</dbReference>
<comment type="caution">
    <text evidence="6">The sequence shown here is derived from an EMBL/GenBank/DDBJ whole genome shotgun (WGS) entry which is preliminary data.</text>
</comment>
<gene>
    <name evidence="6" type="primary">modA</name>
    <name evidence="6" type="ORF">PM006_07140</name>
</gene>
<dbReference type="GO" id="GO:0046872">
    <property type="term" value="F:metal ion binding"/>
    <property type="evidence" value="ECO:0007669"/>
    <property type="project" value="UniProtKB-KW"/>
</dbReference>
<dbReference type="GO" id="GO:1901359">
    <property type="term" value="F:tungstate binding"/>
    <property type="evidence" value="ECO:0007669"/>
    <property type="project" value="UniProtKB-ARBA"/>
</dbReference>
<dbReference type="FunFam" id="3.40.190.10:FF:000035">
    <property type="entry name" value="Molybdate ABC transporter substrate-binding protein"/>
    <property type="match status" value="1"/>
</dbReference>
<dbReference type="PANTHER" id="PTHR30632">
    <property type="entry name" value="MOLYBDATE-BINDING PERIPLASMIC PROTEIN"/>
    <property type="match status" value="1"/>
</dbReference>
<dbReference type="AlphaFoldDB" id="A0AAW6ARZ2"/>
<feature type="binding site" evidence="5">
    <location>
        <position position="175"/>
    </location>
    <ligand>
        <name>molybdate</name>
        <dbReference type="ChEBI" id="CHEBI:36264"/>
    </ligand>
</feature>
<dbReference type="SUPFAM" id="SSF53850">
    <property type="entry name" value="Periplasmic binding protein-like II"/>
    <property type="match status" value="1"/>
</dbReference>
<accession>A0AAW6ARZ2</accession>
<dbReference type="GO" id="GO:0030973">
    <property type="term" value="F:molybdate ion binding"/>
    <property type="evidence" value="ECO:0007669"/>
    <property type="project" value="TreeGrafter"/>
</dbReference>
<feature type="binding site" evidence="5">
    <location>
        <position position="66"/>
    </location>
    <ligand>
        <name>molybdate</name>
        <dbReference type="ChEBI" id="CHEBI:36264"/>
    </ligand>
</feature>